<reference evidence="1 2" key="1">
    <citation type="submission" date="2014-04" db="EMBL/GenBank/DDBJ databases">
        <authorList>
            <consortium name="DOE Joint Genome Institute"/>
            <person name="Kuo A."/>
            <person name="Kohler A."/>
            <person name="Jargeat P."/>
            <person name="Nagy L.G."/>
            <person name="Floudas D."/>
            <person name="Copeland A."/>
            <person name="Barry K.W."/>
            <person name="Cichocki N."/>
            <person name="Veneault-Fourrey C."/>
            <person name="LaButti K."/>
            <person name="Lindquist E.A."/>
            <person name="Lipzen A."/>
            <person name="Lundell T."/>
            <person name="Morin E."/>
            <person name="Murat C."/>
            <person name="Sun H."/>
            <person name="Tunlid A."/>
            <person name="Henrissat B."/>
            <person name="Grigoriev I.V."/>
            <person name="Hibbett D.S."/>
            <person name="Martin F."/>
            <person name="Nordberg H.P."/>
            <person name="Cantor M.N."/>
            <person name="Hua S.X."/>
        </authorList>
    </citation>
    <scope>NUCLEOTIDE SEQUENCE [LARGE SCALE GENOMIC DNA]</scope>
    <source>
        <strain evidence="1 2">Ve08.2h10</strain>
    </source>
</reference>
<dbReference type="Gene3D" id="1.10.510.10">
    <property type="entry name" value="Transferase(Phosphotransferase) domain 1"/>
    <property type="match status" value="1"/>
</dbReference>
<gene>
    <name evidence="1" type="ORF">PAXRUDRAFT_76280</name>
</gene>
<evidence type="ECO:0000313" key="2">
    <source>
        <dbReference type="Proteomes" id="UP000054538"/>
    </source>
</evidence>
<name>A0A0D0D3A6_9AGAM</name>
<feature type="non-terminal residue" evidence="1">
    <location>
        <position position="73"/>
    </location>
</feature>
<dbReference type="InParanoid" id="A0A0D0D3A6"/>
<reference evidence="2" key="2">
    <citation type="submission" date="2015-01" db="EMBL/GenBank/DDBJ databases">
        <title>Evolutionary Origins and Diversification of the Mycorrhizal Mutualists.</title>
        <authorList>
            <consortium name="DOE Joint Genome Institute"/>
            <consortium name="Mycorrhizal Genomics Consortium"/>
            <person name="Kohler A."/>
            <person name="Kuo A."/>
            <person name="Nagy L.G."/>
            <person name="Floudas D."/>
            <person name="Copeland A."/>
            <person name="Barry K.W."/>
            <person name="Cichocki N."/>
            <person name="Veneault-Fourrey C."/>
            <person name="LaButti K."/>
            <person name="Lindquist E.A."/>
            <person name="Lipzen A."/>
            <person name="Lundell T."/>
            <person name="Morin E."/>
            <person name="Murat C."/>
            <person name="Riley R."/>
            <person name="Ohm R."/>
            <person name="Sun H."/>
            <person name="Tunlid A."/>
            <person name="Henrissat B."/>
            <person name="Grigoriev I.V."/>
            <person name="Hibbett D.S."/>
            <person name="Martin F."/>
        </authorList>
    </citation>
    <scope>NUCLEOTIDE SEQUENCE [LARGE SCALE GENOMIC DNA]</scope>
    <source>
        <strain evidence="2">Ve08.2h10</strain>
    </source>
</reference>
<evidence type="ECO:0008006" key="3">
    <source>
        <dbReference type="Google" id="ProtNLM"/>
    </source>
</evidence>
<feature type="non-terminal residue" evidence="1">
    <location>
        <position position="1"/>
    </location>
</feature>
<dbReference type="AlphaFoldDB" id="A0A0D0D3A6"/>
<sequence>GFPDEFSIFLNYMCALQFDENPNYSYLHKLFRYLFICKGFKFNYIFDWNVQQGVPNNGRTGAHQMATAGRRKV</sequence>
<dbReference type="Proteomes" id="UP000054538">
    <property type="component" value="Unassembled WGS sequence"/>
</dbReference>
<dbReference type="EMBL" id="KN828884">
    <property type="protein sequence ID" value="KIK74414.1"/>
    <property type="molecule type" value="Genomic_DNA"/>
</dbReference>
<organism evidence="1 2">
    <name type="scientific">Paxillus rubicundulus Ve08.2h10</name>
    <dbReference type="NCBI Taxonomy" id="930991"/>
    <lineage>
        <taxon>Eukaryota</taxon>
        <taxon>Fungi</taxon>
        <taxon>Dikarya</taxon>
        <taxon>Basidiomycota</taxon>
        <taxon>Agaricomycotina</taxon>
        <taxon>Agaricomycetes</taxon>
        <taxon>Agaricomycetidae</taxon>
        <taxon>Boletales</taxon>
        <taxon>Paxilineae</taxon>
        <taxon>Paxillaceae</taxon>
        <taxon>Paxillus</taxon>
    </lineage>
</organism>
<dbReference type="OrthoDB" id="5585992at2759"/>
<dbReference type="HOGENOM" id="CLU_2711661_0_0_1"/>
<evidence type="ECO:0000313" key="1">
    <source>
        <dbReference type="EMBL" id="KIK74414.1"/>
    </source>
</evidence>
<dbReference type="STRING" id="930991.A0A0D0D3A6"/>
<proteinExistence type="predicted"/>
<protein>
    <recommendedName>
        <fullName evidence="3">Non-specific serine/threonine protein kinase</fullName>
    </recommendedName>
</protein>
<keyword evidence="2" id="KW-1185">Reference proteome</keyword>
<accession>A0A0D0D3A6</accession>